<sequence length="185" mass="20426">MVIQSLYWRSKLGASSSDYPTLQKEEKRTRKRTRCSGARILVKMVIRHLQWLLHVSAPLHGGSGRGGKTQLCPTSCGNAAARERVRQRQSVAVAGAVAGIELSTSPRYVFSSGKGPDSDVRRDGDSSPLTVHKKRAETLEESSSIEKQHRVEEGGKTDAEDVGTLIQRASKVYEVFEYGSSKPWR</sequence>
<comment type="caution">
    <text evidence="2">The sequence shown here is derived from an EMBL/GenBank/DDBJ whole genome shotgun (WGS) entry which is preliminary data.</text>
</comment>
<accession>A0A8S1HS50</accession>
<name>A0A8S1HS50_9PELO</name>
<feature type="compositionally biased region" description="Basic and acidic residues" evidence="1">
    <location>
        <begin position="144"/>
        <end position="159"/>
    </location>
</feature>
<organism evidence="2 3">
    <name type="scientific">Caenorhabditis auriculariae</name>
    <dbReference type="NCBI Taxonomy" id="2777116"/>
    <lineage>
        <taxon>Eukaryota</taxon>
        <taxon>Metazoa</taxon>
        <taxon>Ecdysozoa</taxon>
        <taxon>Nematoda</taxon>
        <taxon>Chromadorea</taxon>
        <taxon>Rhabditida</taxon>
        <taxon>Rhabditina</taxon>
        <taxon>Rhabditomorpha</taxon>
        <taxon>Rhabditoidea</taxon>
        <taxon>Rhabditidae</taxon>
        <taxon>Peloderinae</taxon>
        <taxon>Caenorhabditis</taxon>
    </lineage>
</organism>
<dbReference type="AlphaFoldDB" id="A0A8S1HS50"/>
<dbReference type="Proteomes" id="UP000835052">
    <property type="component" value="Unassembled WGS sequence"/>
</dbReference>
<feature type="region of interest" description="Disordered" evidence="1">
    <location>
        <begin position="111"/>
        <end position="162"/>
    </location>
</feature>
<reference evidence="2" key="1">
    <citation type="submission" date="2020-10" db="EMBL/GenBank/DDBJ databases">
        <authorList>
            <person name="Kikuchi T."/>
        </authorList>
    </citation>
    <scope>NUCLEOTIDE SEQUENCE</scope>
    <source>
        <strain evidence="2">NKZ352</strain>
    </source>
</reference>
<keyword evidence="3" id="KW-1185">Reference proteome</keyword>
<protein>
    <submittedName>
        <fullName evidence="2">Uncharacterized protein</fullName>
    </submittedName>
</protein>
<feature type="compositionally biased region" description="Basic and acidic residues" evidence="1">
    <location>
        <begin position="116"/>
        <end position="125"/>
    </location>
</feature>
<proteinExistence type="predicted"/>
<dbReference type="EMBL" id="CAJGYM010000180">
    <property type="protein sequence ID" value="CAD6199520.1"/>
    <property type="molecule type" value="Genomic_DNA"/>
</dbReference>
<evidence type="ECO:0000256" key="1">
    <source>
        <dbReference type="SAM" id="MobiDB-lite"/>
    </source>
</evidence>
<gene>
    <name evidence="2" type="ORF">CAUJ_LOCUS15422</name>
</gene>
<evidence type="ECO:0000313" key="3">
    <source>
        <dbReference type="Proteomes" id="UP000835052"/>
    </source>
</evidence>
<evidence type="ECO:0000313" key="2">
    <source>
        <dbReference type="EMBL" id="CAD6199520.1"/>
    </source>
</evidence>